<dbReference type="AlphaFoldDB" id="A0A068LUY8"/>
<evidence type="ECO:0000313" key="1">
    <source>
        <dbReference type="EMBL" id="AIE60733.1"/>
    </source>
</evidence>
<organism evidence="1 2">
    <name type="scientific">Bacillus methanolicus (strain MGA3 / ATCC 53907)</name>
    <dbReference type="NCBI Taxonomy" id="796606"/>
    <lineage>
        <taxon>Bacteria</taxon>
        <taxon>Bacillati</taxon>
        <taxon>Bacillota</taxon>
        <taxon>Bacilli</taxon>
        <taxon>Bacillales</taxon>
        <taxon>Bacillaceae</taxon>
        <taxon>Bacillus</taxon>
    </lineage>
</organism>
<dbReference type="EMBL" id="CP007739">
    <property type="protein sequence ID" value="AIE60733.1"/>
    <property type="molecule type" value="Genomic_DNA"/>
</dbReference>
<dbReference type="PROSITE" id="PS51257">
    <property type="entry name" value="PROKAR_LIPOPROTEIN"/>
    <property type="match status" value="1"/>
</dbReference>
<gene>
    <name evidence="1" type="ORF">BMMGA3_11690</name>
</gene>
<proteinExistence type="predicted"/>
<dbReference type="STRING" id="796606.BMMGA3_11690"/>
<dbReference type="Proteomes" id="UP000027602">
    <property type="component" value="Chromosome"/>
</dbReference>
<dbReference type="eggNOG" id="ENOG5030NYW">
    <property type="taxonomic scope" value="Bacteria"/>
</dbReference>
<accession>A0A068LUY8</accession>
<name>A0A068LUY8_BACMM</name>
<keyword evidence="2" id="KW-1185">Reference proteome</keyword>
<evidence type="ECO:0000313" key="2">
    <source>
        <dbReference type="Proteomes" id="UP000027602"/>
    </source>
</evidence>
<sequence>MIRMLTTIIMIGTACYIIYQNRYRLVNVLFGNSFIRRFLVSIFMNVPGVQNRIIQSVYPSRQY</sequence>
<dbReference type="HOGENOM" id="CLU_193672_2_0_9"/>
<dbReference type="KEGG" id="bmet:BMMGA3_11690"/>
<reference evidence="1 2" key="1">
    <citation type="journal article" date="2015" name="BMC Genomics">
        <title>Transcriptome analysis of thermophilic methylotrophic Bacillus methanolicus MGA3 using RNA-sequencing provides detailed insights into its previously uncharted transcriptional landscape.</title>
        <authorList>
            <person name="Irla M."/>
            <person name="Neshat A."/>
            <person name="Brautaset T."/>
            <person name="Ruckert C."/>
            <person name="Kalinowski J."/>
            <person name="Wendisch V.F."/>
        </authorList>
    </citation>
    <scope>NUCLEOTIDE SEQUENCE [LARGE SCALE GENOMIC DNA]</scope>
    <source>
        <strain evidence="2">MGA3 / ATCC 53907</strain>
    </source>
</reference>
<protein>
    <submittedName>
        <fullName evidence="1">Uncharacterized protein</fullName>
    </submittedName>
</protein>